<proteinExistence type="predicted"/>
<accession>A0A0P0D0B1</accession>
<evidence type="ECO:0000313" key="1">
    <source>
        <dbReference type="EMBL" id="ALJ00252.1"/>
    </source>
</evidence>
<gene>
    <name evidence="1" type="ORF">DC20_16340</name>
</gene>
<dbReference type="OrthoDB" id="655382at2"/>
<dbReference type="AlphaFoldDB" id="A0A0P0D0B1"/>
<dbReference type="STRING" id="512763.DC20_16340"/>
<keyword evidence="2" id="KW-1185">Reference proteome</keyword>
<dbReference type="RefSeq" id="WP_062544807.1">
    <property type="nucleotide sequence ID" value="NZ_CP012643.1"/>
</dbReference>
<dbReference type="PATRIC" id="fig|512763.3.peg.3596"/>
<dbReference type="EMBL" id="CP012643">
    <property type="protein sequence ID" value="ALJ00252.1"/>
    <property type="molecule type" value="Genomic_DNA"/>
</dbReference>
<name>A0A0P0D0B1_9BACT</name>
<evidence type="ECO:0000313" key="2">
    <source>
        <dbReference type="Proteomes" id="UP000061382"/>
    </source>
</evidence>
<dbReference type="KEGG" id="rti:DC20_16340"/>
<dbReference type="Proteomes" id="UP000061382">
    <property type="component" value="Chromosome"/>
</dbReference>
<protein>
    <submittedName>
        <fullName evidence="1">Uncharacterized protein</fullName>
    </submittedName>
</protein>
<organism evidence="1 2">
    <name type="scientific">Rufibacter tibetensis</name>
    <dbReference type="NCBI Taxonomy" id="512763"/>
    <lineage>
        <taxon>Bacteria</taxon>
        <taxon>Pseudomonadati</taxon>
        <taxon>Bacteroidota</taxon>
        <taxon>Cytophagia</taxon>
        <taxon>Cytophagales</taxon>
        <taxon>Hymenobacteraceae</taxon>
        <taxon>Rufibacter</taxon>
    </lineage>
</organism>
<reference evidence="1 2" key="1">
    <citation type="submission" date="2015-08" db="EMBL/GenBank/DDBJ databases">
        <title>Complete genome sequence of Rufibacter tibetensis strain 1351t, a radiation-resistant bacterium from tibet plateau.</title>
        <authorList>
            <person name="Dai J."/>
        </authorList>
    </citation>
    <scope>NUCLEOTIDE SEQUENCE [LARGE SCALE GENOMIC DNA]</scope>
    <source>
        <strain evidence="1 2">1351</strain>
    </source>
</reference>
<sequence length="221" mass="25859">MKPSAEANQALASYPIKLYKQGINQESHLYNGPEYVDYRRPARDGHQFFIQDEKSLGKVYYDGAHYEEVPMLYDMVTDEVVIVVNGFLLQKLVNEKVTSFELRGHTFVRHVAQDSSNENALKTGFYDVFKAGNTNLLVKRIKLKERVIEDNKDVERYSPQDKFFLQSGNTYKEVKSKSSVYKVFNDKRRELKRYARAQKLNFRKQREASILALVLHYETLK</sequence>